<dbReference type="AlphaFoldDB" id="A0A9K3Q230"/>
<accession>A0A9K3Q230</accession>
<comment type="caution">
    <text evidence="4">The sequence shown here is derived from an EMBL/GenBank/DDBJ whole genome shotgun (WGS) entry which is preliminary data.</text>
</comment>
<feature type="chain" id="PRO_5039943457" evidence="3">
    <location>
        <begin position="19"/>
        <end position="441"/>
    </location>
</feature>
<organism evidence="4 5">
    <name type="scientific">Nitzschia inconspicua</name>
    <dbReference type="NCBI Taxonomy" id="303405"/>
    <lineage>
        <taxon>Eukaryota</taxon>
        <taxon>Sar</taxon>
        <taxon>Stramenopiles</taxon>
        <taxon>Ochrophyta</taxon>
        <taxon>Bacillariophyta</taxon>
        <taxon>Bacillariophyceae</taxon>
        <taxon>Bacillariophycidae</taxon>
        <taxon>Bacillariales</taxon>
        <taxon>Bacillariaceae</taxon>
        <taxon>Nitzschia</taxon>
    </lineage>
</organism>
<name>A0A9K3Q230_9STRA</name>
<evidence type="ECO:0000313" key="5">
    <source>
        <dbReference type="Proteomes" id="UP000693970"/>
    </source>
</evidence>
<evidence type="ECO:0000313" key="4">
    <source>
        <dbReference type="EMBL" id="KAG7365549.1"/>
    </source>
</evidence>
<reference evidence="4" key="2">
    <citation type="submission" date="2021-04" db="EMBL/GenBank/DDBJ databases">
        <authorList>
            <person name="Podell S."/>
        </authorList>
    </citation>
    <scope>NUCLEOTIDE SEQUENCE</scope>
    <source>
        <strain evidence="4">Hildebrandi</strain>
    </source>
</reference>
<dbReference type="Proteomes" id="UP000693970">
    <property type="component" value="Unassembled WGS sequence"/>
</dbReference>
<dbReference type="PROSITE" id="PS51257">
    <property type="entry name" value="PROKAR_LIPOPROTEIN"/>
    <property type="match status" value="1"/>
</dbReference>
<keyword evidence="3" id="KW-0732">Signal</keyword>
<evidence type="ECO:0000256" key="2">
    <source>
        <dbReference type="SAM" id="MobiDB-lite"/>
    </source>
</evidence>
<proteinExistence type="predicted"/>
<dbReference type="OrthoDB" id="56464at2759"/>
<keyword evidence="5" id="KW-1185">Reference proteome</keyword>
<feature type="compositionally biased region" description="Basic residues" evidence="2">
    <location>
        <begin position="406"/>
        <end position="416"/>
    </location>
</feature>
<feature type="region of interest" description="Disordered" evidence="2">
    <location>
        <begin position="315"/>
        <end position="344"/>
    </location>
</feature>
<feature type="compositionally biased region" description="Basic and acidic residues" evidence="2">
    <location>
        <begin position="233"/>
        <end position="250"/>
    </location>
</feature>
<feature type="coiled-coil region" evidence="1">
    <location>
        <begin position="87"/>
        <end position="121"/>
    </location>
</feature>
<dbReference type="EMBL" id="JAGRRH010000009">
    <property type="protein sequence ID" value="KAG7365549.1"/>
    <property type="molecule type" value="Genomic_DNA"/>
</dbReference>
<feature type="compositionally biased region" description="Low complexity" evidence="2">
    <location>
        <begin position="256"/>
        <end position="269"/>
    </location>
</feature>
<reference evidence="4" key="1">
    <citation type="journal article" date="2021" name="Sci. Rep.">
        <title>Diploid genomic architecture of Nitzschia inconspicua, an elite biomass production diatom.</title>
        <authorList>
            <person name="Oliver A."/>
            <person name="Podell S."/>
            <person name="Pinowska A."/>
            <person name="Traller J.C."/>
            <person name="Smith S.R."/>
            <person name="McClure R."/>
            <person name="Beliaev A."/>
            <person name="Bohutskyi P."/>
            <person name="Hill E.A."/>
            <person name="Rabines A."/>
            <person name="Zheng H."/>
            <person name="Allen L.Z."/>
            <person name="Kuo A."/>
            <person name="Grigoriev I.V."/>
            <person name="Allen A.E."/>
            <person name="Hazlebeck D."/>
            <person name="Allen E.E."/>
        </authorList>
    </citation>
    <scope>NUCLEOTIDE SEQUENCE</scope>
    <source>
        <strain evidence="4">Hildebrandi</strain>
    </source>
</reference>
<feature type="compositionally biased region" description="Low complexity" evidence="2">
    <location>
        <begin position="315"/>
        <end position="327"/>
    </location>
</feature>
<evidence type="ECO:0000256" key="3">
    <source>
        <dbReference type="SAM" id="SignalP"/>
    </source>
</evidence>
<gene>
    <name evidence="4" type="ORF">IV203_038753</name>
</gene>
<sequence>MALSKSFVFSILGMSCLLLPSNRQFASFLVDGFILPTSKSRIQRCSQQLSVAYPPSHSTASSSSPFDQDQLVYIPQSDLDAAIQQEKKRHEKECNDLQSIIDQQRQELQRLQETERKERLKHKMYHDACWAENLQMLWSENHTEKMNRFQGRLEYLTDENIFLQSKLEEEKIRHIKEIQQLQQQLEQEKEKSQEAKDILGLERAYYETSVRLLEAGLEREGRKVKSLQAKLQAQKERMDRLQGRRSEEPLPQRNLQQHQPFEQQQQPLRKQYRPQIFEVQQQQHQHHHHQQKHSSDPQQYRVYRHHENQYFQEFQQQQQEQEYVQTQRQEELEEEEEEQRQQQYHSDQFGFENAHYSNLQDQNHPHQQRQSHQQRTTRRYQPGPTEPQYYTGRSSSSTVAEDRYQRVAHSRRRPRARTAIPTMNGPHQEGGGFNDIRNRLY</sequence>
<evidence type="ECO:0000256" key="1">
    <source>
        <dbReference type="SAM" id="Coils"/>
    </source>
</evidence>
<keyword evidence="1" id="KW-0175">Coiled coil</keyword>
<feature type="region of interest" description="Disordered" evidence="2">
    <location>
        <begin position="224"/>
        <end position="269"/>
    </location>
</feature>
<feature type="region of interest" description="Disordered" evidence="2">
    <location>
        <begin position="361"/>
        <end position="441"/>
    </location>
</feature>
<feature type="region of interest" description="Disordered" evidence="2">
    <location>
        <begin position="279"/>
        <end position="298"/>
    </location>
</feature>
<protein>
    <submittedName>
        <fullName evidence="4">Uncharacterized protein</fullName>
    </submittedName>
</protein>
<feature type="signal peptide" evidence="3">
    <location>
        <begin position="1"/>
        <end position="18"/>
    </location>
</feature>